<name>A0A4Y2EA75_ARAVE</name>
<feature type="domain" description="E3 ubiquitin-protein ligase HECW1 helical box" evidence="2">
    <location>
        <begin position="39"/>
        <end position="88"/>
    </location>
</feature>
<dbReference type="EMBL" id="BGPR01091836">
    <property type="protein sequence ID" value="GBM24928.1"/>
    <property type="molecule type" value="Genomic_DNA"/>
</dbReference>
<feature type="non-terminal residue" evidence="3">
    <location>
        <position position="88"/>
    </location>
</feature>
<evidence type="ECO:0000259" key="2">
    <source>
        <dbReference type="Pfam" id="PF18436"/>
    </source>
</evidence>
<dbReference type="InterPro" id="IPR040524">
    <property type="entry name" value="HECW1_helix"/>
</dbReference>
<feature type="region of interest" description="Disordered" evidence="1">
    <location>
        <begin position="1"/>
        <end position="35"/>
    </location>
</feature>
<evidence type="ECO:0000256" key="1">
    <source>
        <dbReference type="SAM" id="MobiDB-lite"/>
    </source>
</evidence>
<keyword evidence="4" id="KW-1185">Reference proteome</keyword>
<comment type="caution">
    <text evidence="3">The sequence shown here is derived from an EMBL/GenBank/DDBJ whole genome shotgun (WGS) entry which is preliminary data.</text>
</comment>
<proteinExistence type="predicted"/>
<protein>
    <recommendedName>
        <fullName evidence="2">E3 ubiquitin-protein ligase HECW1 helical box domain-containing protein</fullName>
    </recommendedName>
</protein>
<reference evidence="3 4" key="1">
    <citation type="journal article" date="2019" name="Sci. Rep.">
        <title>Orb-weaving spider Araneus ventricosus genome elucidates the spidroin gene catalogue.</title>
        <authorList>
            <person name="Kono N."/>
            <person name="Nakamura H."/>
            <person name="Ohtoshi R."/>
            <person name="Moran D.A.P."/>
            <person name="Shinohara A."/>
            <person name="Yoshida Y."/>
            <person name="Fujiwara M."/>
            <person name="Mori M."/>
            <person name="Tomita M."/>
            <person name="Arakawa K."/>
        </authorList>
    </citation>
    <scope>NUCLEOTIDE SEQUENCE [LARGE SCALE GENOMIC DNA]</scope>
</reference>
<organism evidence="3 4">
    <name type="scientific">Araneus ventricosus</name>
    <name type="common">Orbweaver spider</name>
    <name type="synonym">Epeira ventricosa</name>
    <dbReference type="NCBI Taxonomy" id="182803"/>
    <lineage>
        <taxon>Eukaryota</taxon>
        <taxon>Metazoa</taxon>
        <taxon>Ecdysozoa</taxon>
        <taxon>Arthropoda</taxon>
        <taxon>Chelicerata</taxon>
        <taxon>Arachnida</taxon>
        <taxon>Araneae</taxon>
        <taxon>Araneomorphae</taxon>
        <taxon>Entelegynae</taxon>
        <taxon>Araneoidea</taxon>
        <taxon>Araneidae</taxon>
        <taxon>Araneus</taxon>
    </lineage>
</organism>
<accession>A0A4Y2EA75</accession>
<dbReference type="AlphaFoldDB" id="A0A4Y2EA75"/>
<evidence type="ECO:0000313" key="4">
    <source>
        <dbReference type="Proteomes" id="UP000499080"/>
    </source>
</evidence>
<dbReference type="Proteomes" id="UP000499080">
    <property type="component" value="Unassembled WGS sequence"/>
</dbReference>
<dbReference type="OrthoDB" id="5987976at2759"/>
<sequence>MTSRPIEESASTPAAASSSSSSSSAVPSSSSPENQRVLLLRSPSVRFLTRPDFLNVLHMNDEALAVYNRSSSLKHMITKIRRDPAGFE</sequence>
<dbReference type="Pfam" id="PF18436">
    <property type="entry name" value="HECW1_helix"/>
    <property type="match status" value="1"/>
</dbReference>
<gene>
    <name evidence="3" type="ORF">AVEN_36659_1</name>
</gene>
<feature type="compositionally biased region" description="Low complexity" evidence="1">
    <location>
        <begin position="9"/>
        <end position="32"/>
    </location>
</feature>
<evidence type="ECO:0000313" key="3">
    <source>
        <dbReference type="EMBL" id="GBM24928.1"/>
    </source>
</evidence>